<accession>A0ABQ2F341</accession>
<feature type="domain" description="DUF2268" evidence="1">
    <location>
        <begin position="52"/>
        <end position="209"/>
    </location>
</feature>
<dbReference type="Pfam" id="PF10026">
    <property type="entry name" value="DUF2268"/>
    <property type="match status" value="1"/>
</dbReference>
<dbReference type="Proteomes" id="UP000647587">
    <property type="component" value="Unassembled WGS sequence"/>
</dbReference>
<reference evidence="3" key="1">
    <citation type="journal article" date="2019" name="Int. J. Syst. Evol. Microbiol.">
        <title>The Global Catalogue of Microorganisms (GCM) 10K type strain sequencing project: providing services to taxonomists for standard genome sequencing and annotation.</title>
        <authorList>
            <consortium name="The Broad Institute Genomics Platform"/>
            <consortium name="The Broad Institute Genome Sequencing Center for Infectious Disease"/>
            <person name="Wu L."/>
            <person name="Ma J."/>
        </authorList>
    </citation>
    <scope>NUCLEOTIDE SEQUENCE [LARGE SCALE GENOMIC DNA]</scope>
    <source>
        <strain evidence="3">JCM 30331</strain>
    </source>
</reference>
<gene>
    <name evidence="2" type="ORF">GCM10008955_34100</name>
</gene>
<keyword evidence="3" id="KW-1185">Reference proteome</keyword>
<organism evidence="2 3">
    <name type="scientific">Deinococcus malanensis</name>
    <dbReference type="NCBI Taxonomy" id="1706855"/>
    <lineage>
        <taxon>Bacteria</taxon>
        <taxon>Thermotogati</taxon>
        <taxon>Deinococcota</taxon>
        <taxon>Deinococci</taxon>
        <taxon>Deinococcales</taxon>
        <taxon>Deinococcaceae</taxon>
        <taxon>Deinococcus</taxon>
    </lineage>
</organism>
<protein>
    <recommendedName>
        <fullName evidence="1">DUF2268 domain-containing protein</fullName>
    </recommendedName>
</protein>
<comment type="caution">
    <text evidence="2">The sequence shown here is derived from an EMBL/GenBank/DDBJ whole genome shotgun (WGS) entry which is preliminary data.</text>
</comment>
<sequence length="215" mass="23554">MSKTNQLHLMNAAAKIPPELAAELRHLLQHQLDRQAGLLDLGGVDVAVYVSPWTLAETGVGGYAPLGHWVQVTLTPNHPSFAACWKQEVPATLAHELHHARRWQGVGYGQTLLEVMVSEGLALHHELPERGGVLAPYTTVPGDLDSLWTRAEPLLDREDYDHNAWFYGSAAQHLPRWAGYALGFELVRRFLATEGGDAATCVDVPATDLRTFAGP</sequence>
<evidence type="ECO:0000313" key="2">
    <source>
        <dbReference type="EMBL" id="GGK37386.1"/>
    </source>
</evidence>
<proteinExistence type="predicted"/>
<evidence type="ECO:0000259" key="1">
    <source>
        <dbReference type="Pfam" id="PF10026"/>
    </source>
</evidence>
<dbReference type="InterPro" id="IPR018728">
    <property type="entry name" value="DUF2268"/>
</dbReference>
<dbReference type="RefSeq" id="WP_229780880.1">
    <property type="nucleotide sequence ID" value="NZ_BMPP01000017.1"/>
</dbReference>
<dbReference type="EMBL" id="BMPP01000017">
    <property type="protein sequence ID" value="GGK37386.1"/>
    <property type="molecule type" value="Genomic_DNA"/>
</dbReference>
<name>A0ABQ2F341_9DEIO</name>
<evidence type="ECO:0000313" key="3">
    <source>
        <dbReference type="Proteomes" id="UP000647587"/>
    </source>
</evidence>